<sequence length="240" mass="26356">MNTLLRATHFIYYEEMRIRNTTDFNDLRTTLNQNMQICFKLNVPPGQDSSQATTVALTTSDPTASSRSTTTESSAPSTSSKFRAEVIGGVAAGSVVLIALVAFFLVLRRKQALKRHHHVESVISPYTELNPTSEKRPKSKSSLGQPTSPGPRPTSSSTEQQPQATPPNCEPSHNSHADLAQRTNPGEAETTRRRSHHAPRIVVHEDSGWRPAYLPSPVQEESPSDTTEVVEMPPQYDAAV</sequence>
<comment type="caution">
    <text evidence="3">The sequence shown here is derived from an EMBL/GenBank/DDBJ whole genome shotgun (WGS) entry which is preliminary data.</text>
</comment>
<evidence type="ECO:0000313" key="3">
    <source>
        <dbReference type="EMBL" id="KTB42452.1"/>
    </source>
</evidence>
<evidence type="ECO:0008006" key="5">
    <source>
        <dbReference type="Google" id="ProtNLM"/>
    </source>
</evidence>
<dbReference type="EMBL" id="LATX01001334">
    <property type="protein sequence ID" value="KTB42452.1"/>
    <property type="molecule type" value="Genomic_DNA"/>
</dbReference>
<keyword evidence="2" id="KW-0472">Membrane</keyword>
<feature type="compositionally biased region" description="Polar residues" evidence="1">
    <location>
        <begin position="47"/>
        <end position="61"/>
    </location>
</feature>
<name>A0A0W0G1M9_MONRR</name>
<dbReference type="AlphaFoldDB" id="A0A0W0G1M9"/>
<feature type="region of interest" description="Disordered" evidence="1">
    <location>
        <begin position="46"/>
        <end position="80"/>
    </location>
</feature>
<evidence type="ECO:0000256" key="1">
    <source>
        <dbReference type="SAM" id="MobiDB-lite"/>
    </source>
</evidence>
<evidence type="ECO:0000313" key="4">
    <source>
        <dbReference type="Proteomes" id="UP000054988"/>
    </source>
</evidence>
<keyword evidence="2" id="KW-1133">Transmembrane helix</keyword>
<feature type="transmembrane region" description="Helical" evidence="2">
    <location>
        <begin position="86"/>
        <end position="107"/>
    </location>
</feature>
<evidence type="ECO:0000256" key="2">
    <source>
        <dbReference type="SAM" id="Phobius"/>
    </source>
</evidence>
<reference evidence="3 4" key="1">
    <citation type="submission" date="2015-12" db="EMBL/GenBank/DDBJ databases">
        <title>Draft genome sequence of Moniliophthora roreri, the causal agent of frosty pod rot of cacao.</title>
        <authorList>
            <person name="Aime M.C."/>
            <person name="Diaz-Valderrama J.R."/>
            <person name="Kijpornyongpan T."/>
            <person name="Phillips-Mora W."/>
        </authorList>
    </citation>
    <scope>NUCLEOTIDE SEQUENCE [LARGE SCALE GENOMIC DNA]</scope>
    <source>
        <strain evidence="3 4">MCA 2952</strain>
    </source>
</reference>
<feature type="compositionally biased region" description="Low complexity" evidence="1">
    <location>
        <begin position="62"/>
        <end position="80"/>
    </location>
</feature>
<keyword evidence="2" id="KW-0812">Transmembrane</keyword>
<protein>
    <recommendedName>
        <fullName evidence="5">Mid2 domain-containing protein</fullName>
    </recommendedName>
</protein>
<organism evidence="3 4">
    <name type="scientific">Moniliophthora roreri</name>
    <name type="common">Frosty pod rot fungus</name>
    <name type="synonym">Monilia roreri</name>
    <dbReference type="NCBI Taxonomy" id="221103"/>
    <lineage>
        <taxon>Eukaryota</taxon>
        <taxon>Fungi</taxon>
        <taxon>Dikarya</taxon>
        <taxon>Basidiomycota</taxon>
        <taxon>Agaricomycotina</taxon>
        <taxon>Agaricomycetes</taxon>
        <taxon>Agaricomycetidae</taxon>
        <taxon>Agaricales</taxon>
        <taxon>Marasmiineae</taxon>
        <taxon>Marasmiaceae</taxon>
        <taxon>Moniliophthora</taxon>
    </lineage>
</organism>
<gene>
    <name evidence="3" type="ORF">WG66_4970</name>
</gene>
<accession>A0A0W0G1M9</accession>
<proteinExistence type="predicted"/>
<dbReference type="Proteomes" id="UP000054988">
    <property type="component" value="Unassembled WGS sequence"/>
</dbReference>
<feature type="region of interest" description="Disordered" evidence="1">
    <location>
        <begin position="128"/>
        <end position="240"/>
    </location>
</feature>